<protein>
    <submittedName>
        <fullName evidence="2">Uncharacterized protein</fullName>
    </submittedName>
</protein>
<name>A0AA97NWK1_PYRO3</name>
<gene>
    <name evidence="2" type="ORF">OOU_Y34scaffold00588g4</name>
</gene>
<evidence type="ECO:0000256" key="1">
    <source>
        <dbReference type="SAM" id="MobiDB-lite"/>
    </source>
</evidence>
<evidence type="ECO:0000313" key="2">
    <source>
        <dbReference type="EMBL" id="ELQ37646.1"/>
    </source>
</evidence>
<dbReference type="EMBL" id="JH793575">
    <property type="protein sequence ID" value="ELQ37646.1"/>
    <property type="molecule type" value="Genomic_DNA"/>
</dbReference>
<sequence length="114" mass="12566">MRCKKARARRPLKQKWPPNRQVLLEPFLDSILPSVAVDQSPTKRICDRRAGFAATFQTACDSTTSEDCHLALGRPEPFDRKSAFNSGPTAASIEPTAKGVGTPYRRGPTVDQPK</sequence>
<dbReference type="AlphaFoldDB" id="A0AA97NWK1"/>
<organism evidence="2">
    <name type="scientific">Pyricularia oryzae (strain Y34)</name>
    <name type="common">Rice blast fungus</name>
    <name type="synonym">Magnaporthe oryzae</name>
    <dbReference type="NCBI Taxonomy" id="1143189"/>
    <lineage>
        <taxon>Eukaryota</taxon>
        <taxon>Fungi</taxon>
        <taxon>Dikarya</taxon>
        <taxon>Ascomycota</taxon>
        <taxon>Pezizomycotina</taxon>
        <taxon>Sordariomycetes</taxon>
        <taxon>Sordariomycetidae</taxon>
        <taxon>Magnaporthales</taxon>
        <taxon>Pyriculariaceae</taxon>
        <taxon>Pyricularia</taxon>
    </lineage>
</organism>
<reference evidence="2" key="1">
    <citation type="journal article" date="2012" name="PLoS Genet.">
        <title>Comparative analysis of the genomes of two field isolates of the rice blast fungus Magnaporthe oryzae.</title>
        <authorList>
            <person name="Xue M."/>
            <person name="Yang J."/>
            <person name="Li Z."/>
            <person name="Hu S."/>
            <person name="Yao N."/>
            <person name="Dean R.A."/>
            <person name="Zhao W."/>
            <person name="Shen M."/>
            <person name="Zhang H."/>
            <person name="Li C."/>
            <person name="Liu L."/>
            <person name="Cao L."/>
            <person name="Xu X."/>
            <person name="Xing Y."/>
            <person name="Hsiang T."/>
            <person name="Zhang Z."/>
            <person name="Xu J.R."/>
            <person name="Peng Y.L."/>
        </authorList>
    </citation>
    <scope>NUCLEOTIDE SEQUENCE</scope>
    <source>
        <strain evidence="2">Y34</strain>
    </source>
</reference>
<dbReference type="Proteomes" id="UP000011086">
    <property type="component" value="Unassembled WGS sequence"/>
</dbReference>
<feature type="region of interest" description="Disordered" evidence="1">
    <location>
        <begin position="74"/>
        <end position="114"/>
    </location>
</feature>
<proteinExistence type="predicted"/>
<accession>A0AA97NWK1</accession>